<feature type="non-terminal residue" evidence="1">
    <location>
        <position position="45"/>
    </location>
</feature>
<evidence type="ECO:0000313" key="1">
    <source>
        <dbReference type="EMBL" id="PNX67304.1"/>
    </source>
</evidence>
<evidence type="ECO:0000313" key="2">
    <source>
        <dbReference type="Proteomes" id="UP000236291"/>
    </source>
</evidence>
<reference evidence="1 2" key="2">
    <citation type="journal article" date="2017" name="Front. Plant Sci.">
        <title>Gene Classification and Mining of Molecular Markers Useful in Red Clover (Trifolium pratense) Breeding.</title>
        <authorList>
            <person name="Istvanek J."/>
            <person name="Dluhosova J."/>
            <person name="Dluhos P."/>
            <person name="Patkova L."/>
            <person name="Nedelnik J."/>
            <person name="Repkova J."/>
        </authorList>
    </citation>
    <scope>NUCLEOTIDE SEQUENCE [LARGE SCALE GENOMIC DNA]</scope>
    <source>
        <strain evidence="2">cv. Tatra</strain>
        <tissue evidence="1">Young leaves</tissue>
    </source>
</reference>
<proteinExistence type="predicted"/>
<reference evidence="1 2" key="1">
    <citation type="journal article" date="2014" name="Am. J. Bot.">
        <title>Genome assembly and annotation for red clover (Trifolium pratense; Fabaceae).</title>
        <authorList>
            <person name="Istvanek J."/>
            <person name="Jaros M."/>
            <person name="Krenek A."/>
            <person name="Repkova J."/>
        </authorList>
    </citation>
    <scope>NUCLEOTIDE SEQUENCE [LARGE SCALE GENOMIC DNA]</scope>
    <source>
        <strain evidence="2">cv. Tatra</strain>
        <tissue evidence="1">Young leaves</tissue>
    </source>
</reference>
<sequence>MVDSSFDGWVMLYTDRASKYSGSAGCGAKLWGIVEGLRLAKAKGS</sequence>
<comment type="caution">
    <text evidence="1">The sequence shown here is derived from an EMBL/GenBank/DDBJ whole genome shotgun (WGS) entry which is preliminary data.</text>
</comment>
<gene>
    <name evidence="1" type="ORF">L195_g055558</name>
</gene>
<name>A0A2K3KLX5_TRIPR</name>
<organism evidence="1 2">
    <name type="scientific">Trifolium pratense</name>
    <name type="common">Red clover</name>
    <dbReference type="NCBI Taxonomy" id="57577"/>
    <lineage>
        <taxon>Eukaryota</taxon>
        <taxon>Viridiplantae</taxon>
        <taxon>Streptophyta</taxon>
        <taxon>Embryophyta</taxon>
        <taxon>Tracheophyta</taxon>
        <taxon>Spermatophyta</taxon>
        <taxon>Magnoliopsida</taxon>
        <taxon>eudicotyledons</taxon>
        <taxon>Gunneridae</taxon>
        <taxon>Pentapetalae</taxon>
        <taxon>rosids</taxon>
        <taxon>fabids</taxon>
        <taxon>Fabales</taxon>
        <taxon>Fabaceae</taxon>
        <taxon>Papilionoideae</taxon>
        <taxon>50 kb inversion clade</taxon>
        <taxon>NPAAA clade</taxon>
        <taxon>Hologalegina</taxon>
        <taxon>IRL clade</taxon>
        <taxon>Trifolieae</taxon>
        <taxon>Trifolium</taxon>
    </lineage>
</organism>
<dbReference type="EMBL" id="ASHM01101661">
    <property type="protein sequence ID" value="PNX67304.1"/>
    <property type="molecule type" value="Genomic_DNA"/>
</dbReference>
<protein>
    <submittedName>
        <fullName evidence="1">Uncharacterized protein</fullName>
    </submittedName>
</protein>
<dbReference type="AlphaFoldDB" id="A0A2K3KLX5"/>
<dbReference type="Proteomes" id="UP000236291">
    <property type="component" value="Unassembled WGS sequence"/>
</dbReference>
<accession>A0A2K3KLX5</accession>